<accession>A0ABV8Q958</accession>
<feature type="region of interest" description="Disordered" evidence="1">
    <location>
        <begin position="81"/>
        <end position="101"/>
    </location>
</feature>
<feature type="region of interest" description="Disordered" evidence="1">
    <location>
        <begin position="16"/>
        <end position="42"/>
    </location>
</feature>
<proteinExistence type="predicted"/>
<evidence type="ECO:0000313" key="2">
    <source>
        <dbReference type="EMBL" id="MFC4243854.1"/>
    </source>
</evidence>
<dbReference type="EMBL" id="JBHSCN010000005">
    <property type="protein sequence ID" value="MFC4243854.1"/>
    <property type="molecule type" value="Genomic_DNA"/>
</dbReference>
<comment type="caution">
    <text evidence="2">The sequence shown here is derived from an EMBL/GenBank/DDBJ whole genome shotgun (WGS) entry which is preliminary data.</text>
</comment>
<gene>
    <name evidence="2" type="ORF">ACFOYW_10745</name>
</gene>
<organism evidence="2 3">
    <name type="scientific">Gryllotalpicola reticulitermitis</name>
    <dbReference type="NCBI Taxonomy" id="1184153"/>
    <lineage>
        <taxon>Bacteria</taxon>
        <taxon>Bacillati</taxon>
        <taxon>Actinomycetota</taxon>
        <taxon>Actinomycetes</taxon>
        <taxon>Micrococcales</taxon>
        <taxon>Microbacteriaceae</taxon>
        <taxon>Gryllotalpicola</taxon>
    </lineage>
</organism>
<dbReference type="RefSeq" id="WP_390228932.1">
    <property type="nucleotide sequence ID" value="NZ_JBHSCN010000005.1"/>
</dbReference>
<name>A0ABV8Q958_9MICO</name>
<evidence type="ECO:0000313" key="3">
    <source>
        <dbReference type="Proteomes" id="UP001595900"/>
    </source>
</evidence>
<evidence type="ECO:0000256" key="1">
    <source>
        <dbReference type="SAM" id="MobiDB-lite"/>
    </source>
</evidence>
<dbReference type="Proteomes" id="UP001595900">
    <property type="component" value="Unassembled WGS sequence"/>
</dbReference>
<sequence length="101" mass="11045">MNDGKDGVQRATEWLDDKLVPILGPAPNGPFESDRAEDPRPGVTDELCPVCHHAMSRHTEEVEPGTNRVFRRCPDGTIVETEVEATTHPGDENTQDGPVLS</sequence>
<protein>
    <submittedName>
        <fullName evidence="2">Uncharacterized protein</fullName>
    </submittedName>
</protein>
<keyword evidence="3" id="KW-1185">Reference proteome</keyword>
<reference evidence="3" key="1">
    <citation type="journal article" date="2019" name="Int. J. Syst. Evol. Microbiol.">
        <title>The Global Catalogue of Microorganisms (GCM) 10K type strain sequencing project: providing services to taxonomists for standard genome sequencing and annotation.</title>
        <authorList>
            <consortium name="The Broad Institute Genomics Platform"/>
            <consortium name="The Broad Institute Genome Sequencing Center for Infectious Disease"/>
            <person name="Wu L."/>
            <person name="Ma J."/>
        </authorList>
    </citation>
    <scope>NUCLEOTIDE SEQUENCE [LARGE SCALE GENOMIC DNA]</scope>
    <source>
        <strain evidence="3">CGMCC 1.10363</strain>
    </source>
</reference>